<dbReference type="GO" id="GO:0004519">
    <property type="term" value="F:endonuclease activity"/>
    <property type="evidence" value="ECO:0007669"/>
    <property type="project" value="UniProtKB-KW"/>
</dbReference>
<evidence type="ECO:0000259" key="5">
    <source>
        <dbReference type="Pfam" id="PF08573"/>
    </source>
</evidence>
<dbReference type="GO" id="GO:0003684">
    <property type="term" value="F:damaged DNA binding"/>
    <property type="evidence" value="ECO:0007669"/>
    <property type="project" value="TreeGrafter"/>
</dbReference>
<evidence type="ECO:0000313" key="7">
    <source>
        <dbReference type="Proteomes" id="UP000241769"/>
    </source>
</evidence>
<dbReference type="Proteomes" id="UP000241769">
    <property type="component" value="Unassembled WGS sequence"/>
</dbReference>
<comment type="subcellular location">
    <subcellularLocation>
        <location evidence="1">Nucleus</location>
    </subcellularLocation>
</comment>
<feature type="non-terminal residue" evidence="6">
    <location>
        <position position="1"/>
    </location>
</feature>
<feature type="compositionally biased region" description="Polar residues" evidence="4">
    <location>
        <begin position="69"/>
        <end position="86"/>
    </location>
</feature>
<sequence length="224" mass="25493">KIAFDDDDDQTFDLGINKRAIQKEKSSKKEREGEIITIDDSDNTEPKPSPPKKLKTSKEIVIIEDDISTQEITKNTSQETIPSTSSKRLKRKPQQLPATIVISSLESDSATQPMQAPYDPEDEYSEVDLDEGTPELKGNDQFTKPYKYVDQHPVRRREERQALPGRECEHCKKFYDAIDMSAETRNQFVHDCSKHKERFTPPSTPPGFWDVGFPSSEASSTLDL</sequence>
<feature type="region of interest" description="Disordered" evidence="4">
    <location>
        <begin position="22"/>
        <end position="162"/>
    </location>
</feature>
<gene>
    <name evidence="6" type="ORF">PROFUN_15975</name>
</gene>
<feature type="compositionally biased region" description="Polar residues" evidence="4">
    <location>
        <begin position="101"/>
        <end position="114"/>
    </location>
</feature>
<keyword evidence="2" id="KW-0227">DNA damage</keyword>
<evidence type="ECO:0000256" key="4">
    <source>
        <dbReference type="SAM" id="MobiDB-lite"/>
    </source>
</evidence>
<feature type="compositionally biased region" description="Basic and acidic residues" evidence="4">
    <location>
        <begin position="22"/>
        <end position="34"/>
    </location>
</feature>
<comment type="caution">
    <text evidence="6">The sequence shown here is derived from an EMBL/GenBank/DDBJ whole genome shotgun (WGS) entry which is preliminary data.</text>
</comment>
<dbReference type="InterPro" id="IPR033316">
    <property type="entry name" value="RBBP8-like"/>
</dbReference>
<dbReference type="PANTHER" id="PTHR15107:SF0">
    <property type="entry name" value="DNA ENDONUCLEASE ACTIVATOR CTP1 C-TERMINAL DOMAIN-CONTAINING PROTEIN"/>
    <property type="match status" value="1"/>
</dbReference>
<keyword evidence="6" id="KW-0540">Nuclease</keyword>
<accession>A0A2P6MTU1</accession>
<reference evidence="6 7" key="1">
    <citation type="journal article" date="2018" name="Genome Biol. Evol.">
        <title>Multiple Roots of Fruiting Body Formation in Amoebozoa.</title>
        <authorList>
            <person name="Hillmann F."/>
            <person name="Forbes G."/>
            <person name="Novohradska S."/>
            <person name="Ferling I."/>
            <person name="Riege K."/>
            <person name="Groth M."/>
            <person name="Westermann M."/>
            <person name="Marz M."/>
            <person name="Spaller T."/>
            <person name="Winckler T."/>
            <person name="Schaap P."/>
            <person name="Glockner G."/>
        </authorList>
    </citation>
    <scope>NUCLEOTIDE SEQUENCE [LARGE SCALE GENOMIC DNA]</scope>
    <source>
        <strain evidence="6 7">Jena</strain>
    </source>
</reference>
<keyword evidence="3" id="KW-0539">Nucleus</keyword>
<dbReference type="EMBL" id="MDYQ01000418">
    <property type="protein sequence ID" value="PRP75135.1"/>
    <property type="molecule type" value="Genomic_DNA"/>
</dbReference>
<feature type="region of interest" description="Disordered" evidence="4">
    <location>
        <begin position="196"/>
        <end position="224"/>
    </location>
</feature>
<keyword evidence="7" id="KW-1185">Reference proteome</keyword>
<feature type="compositionally biased region" description="Acidic residues" evidence="4">
    <location>
        <begin position="119"/>
        <end position="133"/>
    </location>
</feature>
<dbReference type="GO" id="GO:0005634">
    <property type="term" value="C:nucleus"/>
    <property type="evidence" value="ECO:0007669"/>
    <property type="project" value="UniProtKB-SubCell"/>
</dbReference>
<name>A0A2P6MTU1_9EUKA</name>
<protein>
    <submittedName>
        <fullName evidence="6">DNA endonuclease RBBP8-like</fullName>
    </submittedName>
</protein>
<evidence type="ECO:0000256" key="1">
    <source>
        <dbReference type="ARBA" id="ARBA00004123"/>
    </source>
</evidence>
<proteinExistence type="predicted"/>
<dbReference type="GO" id="GO:0010792">
    <property type="term" value="P:DNA double-strand break processing involved in repair via single-strand annealing"/>
    <property type="evidence" value="ECO:0007669"/>
    <property type="project" value="TreeGrafter"/>
</dbReference>
<evidence type="ECO:0000256" key="2">
    <source>
        <dbReference type="ARBA" id="ARBA00022763"/>
    </source>
</evidence>
<dbReference type="STRING" id="1890364.A0A2P6MTU1"/>
<feature type="compositionally biased region" description="Basic and acidic residues" evidence="4">
    <location>
        <begin position="147"/>
        <end position="162"/>
    </location>
</feature>
<dbReference type="Pfam" id="PF08573">
    <property type="entry name" value="SAE2"/>
    <property type="match status" value="1"/>
</dbReference>
<evidence type="ECO:0000313" key="6">
    <source>
        <dbReference type="EMBL" id="PRP75135.1"/>
    </source>
</evidence>
<evidence type="ECO:0000256" key="3">
    <source>
        <dbReference type="ARBA" id="ARBA00023242"/>
    </source>
</evidence>
<dbReference type="InParanoid" id="A0A2P6MTU1"/>
<organism evidence="6 7">
    <name type="scientific">Planoprotostelium fungivorum</name>
    <dbReference type="NCBI Taxonomy" id="1890364"/>
    <lineage>
        <taxon>Eukaryota</taxon>
        <taxon>Amoebozoa</taxon>
        <taxon>Evosea</taxon>
        <taxon>Variosea</taxon>
        <taxon>Cavosteliida</taxon>
        <taxon>Cavosteliaceae</taxon>
        <taxon>Planoprotostelium</taxon>
    </lineage>
</organism>
<keyword evidence="6" id="KW-0378">Hydrolase</keyword>
<dbReference type="PANTHER" id="PTHR15107">
    <property type="entry name" value="RETINOBLASTOMA BINDING PROTEIN 8"/>
    <property type="match status" value="1"/>
</dbReference>
<dbReference type="InterPro" id="IPR013882">
    <property type="entry name" value="Ctp1_C"/>
</dbReference>
<dbReference type="OrthoDB" id="265776at2759"/>
<feature type="domain" description="DNA endonuclease activator Ctp1 C-terminal" evidence="5">
    <location>
        <begin position="184"/>
        <end position="216"/>
    </location>
</feature>
<keyword evidence="6" id="KW-0255">Endonuclease</keyword>
<dbReference type="AlphaFoldDB" id="A0A2P6MTU1"/>